<proteinExistence type="predicted"/>
<dbReference type="Proteomes" id="UP001185899">
    <property type="component" value="Unassembled WGS sequence"/>
</dbReference>
<accession>A0ABU4B3V0</accession>
<feature type="transmembrane region" description="Helical" evidence="2">
    <location>
        <begin position="295"/>
        <end position="314"/>
    </location>
</feature>
<feature type="transmembrane region" description="Helical" evidence="2">
    <location>
        <begin position="366"/>
        <end position="385"/>
    </location>
</feature>
<organism evidence="3 4">
    <name type="scientific">Rhodococcus cercidiphylli</name>
    <dbReference type="NCBI Taxonomy" id="489916"/>
    <lineage>
        <taxon>Bacteria</taxon>
        <taxon>Bacillati</taxon>
        <taxon>Actinomycetota</taxon>
        <taxon>Actinomycetes</taxon>
        <taxon>Mycobacteriales</taxon>
        <taxon>Nocardiaceae</taxon>
        <taxon>Rhodococcus</taxon>
    </lineage>
</organism>
<feature type="compositionally biased region" description="Low complexity" evidence="1">
    <location>
        <begin position="7"/>
        <end position="18"/>
    </location>
</feature>
<sequence>MTTTENSTVVTDADSVDTATDRTATDRTATTDRRARLRSAETLVPAVSFAVLATLYAVMSVLGHRQLRTSGFDLGIFVQQIASYSQFRAPTSDLLGTGYNTLGDHFSPITALLGPVYRLFPHAETLLIAQAVLFALAVIPISRLAVQKFGTIVGIVIAAAFGLSWGVQAALNFDFHEVAFAMPLLAMSMVALVRQRWLPALAWALPLVFVKEDMGLTVIVIGALVALWTTGRTRILGALTAVWGLTWMVLAVKVIVPALSSDNSYDQGSKLPPLGEGIADTAHGLVAGDSRAATAFLLLAVTGFFALRSPLLLIAVPTVAWRFLSDNTNFWKPIYHYNAILMVIVFVALLDAFARSHRRGQLSERGRHYIVAFVAAFAVVALPFLPMSRVVHAQEWTIDPQAETVREISEWIPADDRVAASNNLVAQLVADHDVSVFPQRTTDSTVPDWIVVNRERPAGWPTDETGDSQAISRALASGYDVVFSVDGIEVLHRE</sequence>
<feature type="transmembrane region" description="Helical" evidence="2">
    <location>
        <begin position="334"/>
        <end position="354"/>
    </location>
</feature>
<evidence type="ECO:0000256" key="2">
    <source>
        <dbReference type="SAM" id="Phobius"/>
    </source>
</evidence>
<dbReference type="EMBL" id="JAWLKE010000008">
    <property type="protein sequence ID" value="MDV6233136.1"/>
    <property type="molecule type" value="Genomic_DNA"/>
</dbReference>
<evidence type="ECO:0000256" key="1">
    <source>
        <dbReference type="SAM" id="MobiDB-lite"/>
    </source>
</evidence>
<name>A0ABU4B3V0_9NOCA</name>
<dbReference type="RefSeq" id="WP_317549448.1">
    <property type="nucleotide sequence ID" value="NZ_JAWLKE010000008.1"/>
</dbReference>
<feature type="transmembrane region" description="Helical" evidence="2">
    <location>
        <begin position="235"/>
        <end position="256"/>
    </location>
</feature>
<feature type="transmembrane region" description="Helical" evidence="2">
    <location>
        <begin position="43"/>
        <end position="62"/>
    </location>
</feature>
<comment type="caution">
    <text evidence="3">The sequence shown here is derived from an EMBL/GenBank/DDBJ whole genome shotgun (WGS) entry which is preliminary data.</text>
</comment>
<feature type="region of interest" description="Disordered" evidence="1">
    <location>
        <begin position="1"/>
        <end position="30"/>
    </location>
</feature>
<dbReference type="InterPro" id="IPR018650">
    <property type="entry name" value="STSV1_Orf64"/>
</dbReference>
<keyword evidence="2" id="KW-1133">Transmembrane helix</keyword>
<feature type="compositionally biased region" description="Basic and acidic residues" evidence="1">
    <location>
        <begin position="19"/>
        <end position="30"/>
    </location>
</feature>
<dbReference type="Pfam" id="PF09852">
    <property type="entry name" value="DUF2079"/>
    <property type="match status" value="1"/>
</dbReference>
<feature type="transmembrane region" description="Helical" evidence="2">
    <location>
        <begin position="125"/>
        <end position="142"/>
    </location>
</feature>
<feature type="transmembrane region" description="Helical" evidence="2">
    <location>
        <begin position="149"/>
        <end position="167"/>
    </location>
</feature>
<evidence type="ECO:0000313" key="4">
    <source>
        <dbReference type="Proteomes" id="UP001185899"/>
    </source>
</evidence>
<feature type="transmembrane region" description="Helical" evidence="2">
    <location>
        <begin position="200"/>
        <end position="229"/>
    </location>
</feature>
<protein>
    <submittedName>
        <fullName evidence="3">DUF2079 domain-containing protein</fullName>
    </submittedName>
</protein>
<keyword evidence="2" id="KW-0812">Transmembrane</keyword>
<reference evidence="3 4" key="1">
    <citation type="submission" date="2023-10" db="EMBL/GenBank/DDBJ databases">
        <title>Development of a sustainable strategy for remediation of hydrocarbon-contaminated territories based on the waste exchange concept.</title>
        <authorList>
            <person name="Krivoruchko A."/>
        </authorList>
    </citation>
    <scope>NUCLEOTIDE SEQUENCE [LARGE SCALE GENOMIC DNA]</scope>
    <source>
        <strain evidence="3 4">IEGM 1322</strain>
    </source>
</reference>
<keyword evidence="4" id="KW-1185">Reference proteome</keyword>
<evidence type="ECO:0000313" key="3">
    <source>
        <dbReference type="EMBL" id="MDV6233136.1"/>
    </source>
</evidence>
<keyword evidence="2" id="KW-0472">Membrane</keyword>
<gene>
    <name evidence="3" type="ORF">R3P95_21490</name>
</gene>